<dbReference type="EMBL" id="JAGGLV010000001">
    <property type="protein sequence ID" value="MBP2109872.1"/>
    <property type="molecule type" value="Genomic_DNA"/>
</dbReference>
<dbReference type="PROSITE" id="PS51704">
    <property type="entry name" value="GP_PDE"/>
    <property type="match status" value="1"/>
</dbReference>
<sequence>MKRTKLIASITMIGAVTLLLVLMLGGKEKQPATGFAAHRVIAHAMGGINDKAYTNTKDAFIANYEQGTRIFEADLLLTSDEQLVARHEWTTGMSKKLGQQEVLPPDKQGEVLTHDEVMNSPVLELYSPLDIEKIVNLMEIYPDTYIVTDTKELEPEQVTKQFQLIVEAARKKDPALLERIVPQIYSREMLEVVKQVYAFPEIIYTLYQTEDSDEVVIEFVKQTGVDITMPTTRATKSFVRNLKKAGARVYVHTVNDEQEIVELSRLGVNGFYTDFVPENDLNRIKGLR</sequence>
<evidence type="ECO:0000256" key="1">
    <source>
        <dbReference type="SAM" id="Phobius"/>
    </source>
</evidence>
<dbReference type="InterPro" id="IPR017946">
    <property type="entry name" value="PLC-like_Pdiesterase_TIM-brl"/>
</dbReference>
<protein>
    <submittedName>
        <fullName evidence="3">Glycerophosphoryl diester phosphodiesterase</fullName>
        <ecNumber evidence="3">3.1.4.46</ecNumber>
    </submittedName>
</protein>
<dbReference type="Gene3D" id="3.20.20.190">
    <property type="entry name" value="Phosphatidylinositol (PI) phosphodiesterase"/>
    <property type="match status" value="1"/>
</dbReference>
<dbReference type="GO" id="GO:0008889">
    <property type="term" value="F:glycerophosphodiester phosphodiesterase activity"/>
    <property type="evidence" value="ECO:0007669"/>
    <property type="project" value="UniProtKB-EC"/>
</dbReference>
<dbReference type="PANTHER" id="PTHR46211">
    <property type="entry name" value="GLYCEROPHOSPHORYL DIESTER PHOSPHODIESTERASE"/>
    <property type="match status" value="1"/>
</dbReference>
<gene>
    <name evidence="3" type="ORF">J2Z70_000011</name>
</gene>
<comment type="caution">
    <text evidence="3">The sequence shown here is derived from an EMBL/GenBank/DDBJ whole genome shotgun (WGS) entry which is preliminary data.</text>
</comment>
<evidence type="ECO:0000313" key="3">
    <source>
        <dbReference type="EMBL" id="MBP2109872.1"/>
    </source>
</evidence>
<evidence type="ECO:0000313" key="4">
    <source>
        <dbReference type="Proteomes" id="UP000773462"/>
    </source>
</evidence>
<dbReference type="SUPFAM" id="SSF51695">
    <property type="entry name" value="PLC-like phosphodiesterases"/>
    <property type="match status" value="1"/>
</dbReference>
<dbReference type="Pfam" id="PF03009">
    <property type="entry name" value="GDPD"/>
    <property type="match status" value="1"/>
</dbReference>
<evidence type="ECO:0000259" key="2">
    <source>
        <dbReference type="PROSITE" id="PS51704"/>
    </source>
</evidence>
<feature type="transmembrane region" description="Helical" evidence="1">
    <location>
        <begin position="6"/>
        <end position="25"/>
    </location>
</feature>
<keyword evidence="1" id="KW-1133">Transmembrane helix</keyword>
<dbReference type="CDD" id="cd08583">
    <property type="entry name" value="PI-PLCc_GDPD_SF_unchar1"/>
    <property type="match status" value="1"/>
</dbReference>
<keyword evidence="3" id="KW-0378">Hydrolase</keyword>
<dbReference type="RefSeq" id="WP_209868286.1">
    <property type="nucleotide sequence ID" value="NZ_JAGGLV010000001.1"/>
</dbReference>
<accession>A0ABS4NKH1</accession>
<keyword evidence="1" id="KW-0472">Membrane</keyword>
<proteinExistence type="predicted"/>
<name>A0ABS4NKH1_9BACL</name>
<organism evidence="3 4">
    <name type="scientific">Paenibacillus silagei</name>
    <dbReference type="NCBI Taxonomy" id="1670801"/>
    <lineage>
        <taxon>Bacteria</taxon>
        <taxon>Bacillati</taxon>
        <taxon>Bacillota</taxon>
        <taxon>Bacilli</taxon>
        <taxon>Bacillales</taxon>
        <taxon>Paenibacillaceae</taxon>
        <taxon>Paenibacillus</taxon>
    </lineage>
</organism>
<dbReference type="EC" id="3.1.4.46" evidence="3"/>
<dbReference type="Proteomes" id="UP000773462">
    <property type="component" value="Unassembled WGS sequence"/>
</dbReference>
<dbReference type="PANTHER" id="PTHR46211:SF1">
    <property type="entry name" value="GLYCEROPHOSPHODIESTER PHOSPHODIESTERASE, CYTOPLASMIC"/>
    <property type="match status" value="1"/>
</dbReference>
<dbReference type="InterPro" id="IPR030395">
    <property type="entry name" value="GP_PDE_dom"/>
</dbReference>
<feature type="domain" description="GP-PDE" evidence="2">
    <location>
        <begin position="38"/>
        <end position="283"/>
    </location>
</feature>
<keyword evidence="4" id="KW-1185">Reference proteome</keyword>
<keyword evidence="1" id="KW-0812">Transmembrane</keyword>
<reference evidence="3 4" key="1">
    <citation type="submission" date="2021-03" db="EMBL/GenBank/DDBJ databases">
        <title>Genomic Encyclopedia of Type Strains, Phase IV (KMG-IV): sequencing the most valuable type-strain genomes for metagenomic binning, comparative biology and taxonomic classification.</title>
        <authorList>
            <person name="Goeker M."/>
        </authorList>
    </citation>
    <scope>NUCLEOTIDE SEQUENCE [LARGE SCALE GENOMIC DNA]</scope>
    <source>
        <strain evidence="3 4">DSM 101953</strain>
    </source>
</reference>